<dbReference type="EMBL" id="WHSC02000008">
    <property type="protein sequence ID" value="MDO6123297.1"/>
    <property type="molecule type" value="Genomic_DNA"/>
</dbReference>
<keyword evidence="3" id="KW-1185">Reference proteome</keyword>
<reference evidence="2" key="1">
    <citation type="submission" date="2022-04" db="EMBL/GenBank/DDBJ databases">
        <title>Shinella lacus sp. nov., a novel member of the genus Shinella from water.</title>
        <authorList>
            <person name="Deng Y."/>
        </authorList>
    </citation>
    <scope>NUCLEOTIDE SEQUENCE</scope>
    <source>
        <strain evidence="2">JCM 31239</strain>
    </source>
</reference>
<evidence type="ECO:0000313" key="3">
    <source>
        <dbReference type="Proteomes" id="UP001177080"/>
    </source>
</evidence>
<name>A0ABT8XHU2_9HYPH</name>
<comment type="caution">
    <text evidence="2">The sequence shown here is derived from an EMBL/GenBank/DDBJ whole genome shotgun (WGS) entry which is preliminary data.</text>
</comment>
<evidence type="ECO:0000256" key="1">
    <source>
        <dbReference type="SAM" id="MobiDB-lite"/>
    </source>
</evidence>
<dbReference type="Proteomes" id="UP001177080">
    <property type="component" value="Unassembled WGS sequence"/>
</dbReference>
<dbReference type="RefSeq" id="WP_244763033.1">
    <property type="nucleotide sequence ID" value="NZ_JALJCJ010000006.1"/>
</dbReference>
<sequence>MTDDPKDPKKPQEIPPGETPDSLPDIPERPIEEPGPDVVPEEAPDVTPVPGEEVPTKMGG</sequence>
<evidence type="ECO:0000313" key="2">
    <source>
        <dbReference type="EMBL" id="MDO6123297.1"/>
    </source>
</evidence>
<feature type="region of interest" description="Disordered" evidence="1">
    <location>
        <begin position="1"/>
        <end position="60"/>
    </location>
</feature>
<gene>
    <name evidence="2" type="ORF">GB928_019075</name>
</gene>
<protein>
    <submittedName>
        <fullName evidence="2">Uncharacterized protein</fullName>
    </submittedName>
</protein>
<organism evidence="2 3">
    <name type="scientific">Shinella curvata</name>
    <dbReference type="NCBI Taxonomy" id="1817964"/>
    <lineage>
        <taxon>Bacteria</taxon>
        <taxon>Pseudomonadati</taxon>
        <taxon>Pseudomonadota</taxon>
        <taxon>Alphaproteobacteria</taxon>
        <taxon>Hyphomicrobiales</taxon>
        <taxon>Rhizobiaceae</taxon>
        <taxon>Shinella</taxon>
    </lineage>
</organism>
<proteinExistence type="predicted"/>
<accession>A0ABT8XHU2</accession>
<feature type="compositionally biased region" description="Basic and acidic residues" evidence="1">
    <location>
        <begin position="1"/>
        <end position="12"/>
    </location>
</feature>